<evidence type="ECO:0000313" key="5">
    <source>
        <dbReference type="Proteomes" id="UP000186758"/>
    </source>
</evidence>
<dbReference type="AlphaFoldDB" id="A0A140DR60"/>
<keyword evidence="1" id="KW-0694">RNA-binding</keyword>
<dbReference type="PROSITE" id="PS50889">
    <property type="entry name" value="S4"/>
    <property type="match status" value="1"/>
</dbReference>
<dbReference type="InterPro" id="IPR014330">
    <property type="entry name" value="RNA-bd_S4-rel_YaaA"/>
</dbReference>
<gene>
    <name evidence="2" type="ORF">AALO17_00030</name>
    <name evidence="3" type="ORF">BO223_01405</name>
</gene>
<organism evidence="2 4">
    <name type="scientific">Faecalibaculum rodentium</name>
    <dbReference type="NCBI Taxonomy" id="1702221"/>
    <lineage>
        <taxon>Bacteria</taxon>
        <taxon>Bacillati</taxon>
        <taxon>Bacillota</taxon>
        <taxon>Erysipelotrichia</taxon>
        <taxon>Erysipelotrichales</taxon>
        <taxon>Erysipelotrichaceae</taxon>
        <taxon>Faecalibaculum</taxon>
    </lineage>
</organism>
<dbReference type="STRING" id="1702221.AALO17_00030"/>
<sequence length="67" mass="7432">MLIELQDEYITLSQLLKVCNIVSSGGEAKAYLTQETVLVNGEKDDRRGRKIRSGDTVETGGKIIHIQ</sequence>
<reference evidence="2 4" key="1">
    <citation type="journal article" date="2016" name="Gut Pathog.">
        <title>Whole genome sequencing of "Faecalibaculum rodentium" ALO17, isolated from C57BL/6J laboratory mouse feces.</title>
        <authorList>
            <person name="Lim S."/>
            <person name="Chang D.H."/>
            <person name="Ahn S."/>
            <person name="Kim B.C."/>
        </authorList>
    </citation>
    <scope>NUCLEOTIDE SEQUENCE [LARGE SCALE GENOMIC DNA]</scope>
    <source>
        <strain evidence="2 4">Alo17</strain>
    </source>
</reference>
<dbReference type="SUPFAM" id="SSF55174">
    <property type="entry name" value="Alpha-L RNA-binding motif"/>
    <property type="match status" value="1"/>
</dbReference>
<reference evidence="3 5" key="2">
    <citation type="submission" date="2016-11" db="EMBL/GenBank/DDBJ databases">
        <title>Description of two novel members of the family Erysipelotrichaceae: Ileibacterium lipovorans gen. nov., sp. nov. and Dubosiella newyorkensis, gen. nov., sp. nov.</title>
        <authorList>
            <person name="Cox L.M."/>
            <person name="Sohn J."/>
            <person name="Tyrrell K.L."/>
            <person name="Citron D.M."/>
            <person name="Lawson P.A."/>
            <person name="Patel N.B."/>
            <person name="Iizumi T."/>
            <person name="Perez-Perez G.I."/>
            <person name="Goldstein E.J."/>
            <person name="Blaser M.J."/>
        </authorList>
    </citation>
    <scope>NUCLEOTIDE SEQUENCE [LARGE SCALE GENOMIC DNA]</scope>
    <source>
        <strain evidence="3 5">NYU-BL-K8</strain>
    </source>
</reference>
<protein>
    <submittedName>
        <fullName evidence="2">S4 domain-containing protein YaaA</fullName>
    </submittedName>
</protein>
<dbReference type="CDD" id="cd00165">
    <property type="entry name" value="S4"/>
    <property type="match status" value="1"/>
</dbReference>
<evidence type="ECO:0000313" key="2">
    <source>
        <dbReference type="EMBL" id="AMK53137.1"/>
    </source>
</evidence>
<dbReference type="Gene3D" id="3.10.290.10">
    <property type="entry name" value="RNA-binding S4 domain"/>
    <property type="match status" value="1"/>
</dbReference>
<dbReference type="InterPro" id="IPR036986">
    <property type="entry name" value="S4_RNA-bd_sf"/>
</dbReference>
<dbReference type="RefSeq" id="WP_067553876.1">
    <property type="nucleotide sequence ID" value="NZ_CAKOCV010000001.1"/>
</dbReference>
<evidence type="ECO:0000256" key="1">
    <source>
        <dbReference type="PROSITE-ProRule" id="PRU00182"/>
    </source>
</evidence>
<dbReference type="NCBIfam" id="TIGR02988">
    <property type="entry name" value="YaaA_near_RecF"/>
    <property type="match status" value="1"/>
</dbReference>
<accession>A0A140DR60</accession>
<keyword evidence="4" id="KW-1185">Reference proteome</keyword>
<dbReference type="EMBL" id="MPJZ01000010">
    <property type="protein sequence ID" value="OLU47161.1"/>
    <property type="molecule type" value="Genomic_DNA"/>
</dbReference>
<proteinExistence type="predicted"/>
<dbReference type="Proteomes" id="UP000186758">
    <property type="component" value="Unassembled WGS sequence"/>
</dbReference>
<dbReference type="GeneID" id="78476931"/>
<dbReference type="Proteomes" id="UP000069771">
    <property type="component" value="Chromosome"/>
</dbReference>
<evidence type="ECO:0000313" key="4">
    <source>
        <dbReference type="Proteomes" id="UP000069771"/>
    </source>
</evidence>
<evidence type="ECO:0000313" key="3">
    <source>
        <dbReference type="EMBL" id="OLU47161.1"/>
    </source>
</evidence>
<dbReference type="KEGG" id="fro:AALO17_00030"/>
<dbReference type="OrthoDB" id="9811532at2"/>
<dbReference type="GO" id="GO:0003723">
    <property type="term" value="F:RNA binding"/>
    <property type="evidence" value="ECO:0007669"/>
    <property type="project" value="UniProtKB-KW"/>
</dbReference>
<dbReference type="Pfam" id="PF13275">
    <property type="entry name" value="S4_2"/>
    <property type="match status" value="1"/>
</dbReference>
<name>A0A140DR60_9FIRM</name>
<dbReference type="EMBL" id="CP011391">
    <property type="protein sequence ID" value="AMK53137.1"/>
    <property type="molecule type" value="Genomic_DNA"/>
</dbReference>